<comment type="caution">
    <text evidence="3">The sequence shown here is derived from an EMBL/GenBank/DDBJ whole genome shotgun (WGS) entry which is preliminary data.</text>
</comment>
<dbReference type="SUPFAM" id="SSF51182">
    <property type="entry name" value="RmlC-like cupins"/>
    <property type="match status" value="1"/>
</dbReference>
<name>A0ABT1Z4D8_9RHOB</name>
<proteinExistence type="predicted"/>
<dbReference type="PANTHER" id="PTHR36440">
    <property type="entry name" value="PUTATIVE (AFU_ORTHOLOGUE AFUA_8G07350)-RELATED"/>
    <property type="match status" value="1"/>
</dbReference>
<dbReference type="InterPro" id="IPR011051">
    <property type="entry name" value="RmlC_Cupin_sf"/>
</dbReference>
<dbReference type="EMBL" id="JANKJG010000014">
    <property type="protein sequence ID" value="MCR8828003.1"/>
    <property type="molecule type" value="Genomic_DNA"/>
</dbReference>
<dbReference type="InterPro" id="IPR053146">
    <property type="entry name" value="QDO-like"/>
</dbReference>
<accession>A0ABT1Z4D8</accession>
<keyword evidence="4" id="KW-1185">Reference proteome</keyword>
<protein>
    <submittedName>
        <fullName evidence="3">Cupin domain-containing protein</fullName>
    </submittedName>
</protein>
<feature type="compositionally biased region" description="Basic residues" evidence="1">
    <location>
        <begin position="1"/>
        <end position="16"/>
    </location>
</feature>
<evidence type="ECO:0000313" key="3">
    <source>
        <dbReference type="EMBL" id="MCR8828003.1"/>
    </source>
</evidence>
<feature type="domain" description="Cupin type-2" evidence="2">
    <location>
        <begin position="49"/>
        <end position="118"/>
    </location>
</feature>
<evidence type="ECO:0000313" key="4">
    <source>
        <dbReference type="Proteomes" id="UP001165396"/>
    </source>
</evidence>
<evidence type="ECO:0000256" key="1">
    <source>
        <dbReference type="SAM" id="MobiDB-lite"/>
    </source>
</evidence>
<dbReference type="InterPro" id="IPR013096">
    <property type="entry name" value="Cupin_2"/>
</dbReference>
<dbReference type="Gene3D" id="2.60.120.10">
    <property type="entry name" value="Jelly Rolls"/>
    <property type="match status" value="1"/>
</dbReference>
<gene>
    <name evidence="3" type="ORF">NTA49_15790</name>
</gene>
<sequence length="137" mass="15144">MTIRHRRRGPSSRCHRAAGGGRRYEMGDLTALFKADEDETGAGYSISEWILAPGQGGVGAHEHAANDEVFYVLEGRPELLVGDTWTVFETGAFIRVPAGVTHDFRNLTDRPARLLNVYVPGGFEREMPKIVAWFAQG</sequence>
<feature type="region of interest" description="Disordered" evidence="1">
    <location>
        <begin position="1"/>
        <end position="20"/>
    </location>
</feature>
<evidence type="ECO:0000259" key="2">
    <source>
        <dbReference type="Pfam" id="PF07883"/>
    </source>
</evidence>
<dbReference type="PANTHER" id="PTHR36440:SF1">
    <property type="entry name" value="PUTATIVE (AFU_ORTHOLOGUE AFUA_8G07350)-RELATED"/>
    <property type="match status" value="1"/>
</dbReference>
<dbReference type="Proteomes" id="UP001165396">
    <property type="component" value="Unassembled WGS sequence"/>
</dbReference>
<dbReference type="InterPro" id="IPR014710">
    <property type="entry name" value="RmlC-like_jellyroll"/>
</dbReference>
<dbReference type="RefSeq" id="WP_258295772.1">
    <property type="nucleotide sequence ID" value="NZ_JANKJG010000014.1"/>
</dbReference>
<dbReference type="Pfam" id="PF07883">
    <property type="entry name" value="Cupin_2"/>
    <property type="match status" value="1"/>
</dbReference>
<organism evidence="3 4">
    <name type="scientific">Pseudosulfitobacter koreensis</name>
    <dbReference type="NCBI Taxonomy" id="2968472"/>
    <lineage>
        <taxon>Bacteria</taxon>
        <taxon>Pseudomonadati</taxon>
        <taxon>Pseudomonadota</taxon>
        <taxon>Alphaproteobacteria</taxon>
        <taxon>Rhodobacterales</taxon>
        <taxon>Roseobacteraceae</taxon>
        <taxon>Pseudosulfitobacter</taxon>
    </lineage>
</organism>
<reference evidence="3" key="1">
    <citation type="submission" date="2022-07" db="EMBL/GenBank/DDBJ databases">
        <title>Pseudosulfitobacter sp. strain AP-MA-4, whole genome sequence.</title>
        <authorList>
            <person name="Jiang Y."/>
        </authorList>
    </citation>
    <scope>NUCLEOTIDE SEQUENCE</scope>
    <source>
        <strain evidence="3">AP-MA-4</strain>
    </source>
</reference>